<dbReference type="Proteomes" id="UP001142462">
    <property type="component" value="Unassembled WGS sequence"/>
</dbReference>
<organism evidence="2 3">
    <name type="scientific">Microbacterium barkeri</name>
    <dbReference type="NCBI Taxonomy" id="33917"/>
    <lineage>
        <taxon>Bacteria</taxon>
        <taxon>Bacillati</taxon>
        <taxon>Actinomycetota</taxon>
        <taxon>Actinomycetes</taxon>
        <taxon>Micrococcales</taxon>
        <taxon>Microbacteriaceae</taxon>
        <taxon>Microbacterium</taxon>
    </lineage>
</organism>
<dbReference type="AlphaFoldDB" id="A0A9W6LVH2"/>
<protein>
    <recommendedName>
        <fullName evidence="4">Phospholipase_D-nuclease N-terminal</fullName>
    </recommendedName>
</protein>
<feature type="transmembrane region" description="Helical" evidence="1">
    <location>
        <begin position="40"/>
        <end position="62"/>
    </location>
</feature>
<dbReference type="RefSeq" id="WP_271172448.1">
    <property type="nucleotide sequence ID" value="NZ_BSEJ01000003.1"/>
</dbReference>
<reference evidence="2" key="1">
    <citation type="journal article" date="2014" name="Int. J. Syst. Evol. Microbiol.">
        <title>Complete genome sequence of Corynebacterium casei LMG S-19264T (=DSM 44701T), isolated from a smear-ripened cheese.</title>
        <authorList>
            <consortium name="US DOE Joint Genome Institute (JGI-PGF)"/>
            <person name="Walter F."/>
            <person name="Albersmeier A."/>
            <person name="Kalinowski J."/>
            <person name="Ruckert C."/>
        </authorList>
    </citation>
    <scope>NUCLEOTIDE SEQUENCE</scope>
    <source>
        <strain evidence="2">VKM Ac-1020</strain>
    </source>
</reference>
<keyword evidence="1" id="KW-0812">Transmembrane</keyword>
<feature type="transmembrane region" description="Helical" evidence="1">
    <location>
        <begin position="6"/>
        <end position="28"/>
    </location>
</feature>
<proteinExistence type="predicted"/>
<keyword evidence="3" id="KW-1185">Reference proteome</keyword>
<accession>A0A9W6LVH2</accession>
<name>A0A9W6LVH2_9MICO</name>
<evidence type="ECO:0000256" key="1">
    <source>
        <dbReference type="SAM" id="Phobius"/>
    </source>
</evidence>
<gene>
    <name evidence="2" type="ORF">GCM10017576_08580</name>
</gene>
<comment type="caution">
    <text evidence="2">The sequence shown here is derived from an EMBL/GenBank/DDBJ whole genome shotgun (WGS) entry which is preliminary data.</text>
</comment>
<evidence type="ECO:0000313" key="2">
    <source>
        <dbReference type="EMBL" id="GLJ60729.1"/>
    </source>
</evidence>
<dbReference type="GO" id="GO:0005886">
    <property type="term" value="C:plasma membrane"/>
    <property type="evidence" value="ECO:0007669"/>
    <property type="project" value="UniProtKB-SubCell"/>
</dbReference>
<keyword evidence="1" id="KW-0472">Membrane</keyword>
<reference evidence="2" key="2">
    <citation type="submission" date="2023-01" db="EMBL/GenBank/DDBJ databases">
        <authorList>
            <person name="Sun Q."/>
            <person name="Evtushenko L."/>
        </authorList>
    </citation>
    <scope>NUCLEOTIDE SEQUENCE</scope>
    <source>
        <strain evidence="2">VKM Ac-1020</strain>
    </source>
</reference>
<evidence type="ECO:0008006" key="4">
    <source>
        <dbReference type="Google" id="ProtNLM"/>
    </source>
</evidence>
<keyword evidence="1" id="KW-1133">Transmembrane helix</keyword>
<sequence>MDILGIIGVIGIGVAGLIWLGAIIYAIVKTIADPAIGGVLKLLWIIVILAFPLVGLIIWVIAHDRINASIGR</sequence>
<dbReference type="EMBL" id="BSEJ01000003">
    <property type="protein sequence ID" value="GLJ60729.1"/>
    <property type="molecule type" value="Genomic_DNA"/>
</dbReference>
<evidence type="ECO:0000313" key="3">
    <source>
        <dbReference type="Proteomes" id="UP001142462"/>
    </source>
</evidence>